<feature type="chain" id="PRO_5039219396" evidence="2">
    <location>
        <begin position="25"/>
        <end position="538"/>
    </location>
</feature>
<keyword evidence="4" id="KW-1185">Reference proteome</keyword>
<gene>
    <name evidence="3" type="primary">lipO</name>
    <name evidence="3" type="ORF">GCM10010911_18130</name>
</gene>
<dbReference type="Gene3D" id="3.40.190.10">
    <property type="entry name" value="Periplasmic binding protein-like II"/>
    <property type="match status" value="2"/>
</dbReference>
<protein>
    <submittedName>
        <fullName evidence="3">Lipoprotein LipO</fullName>
    </submittedName>
</protein>
<evidence type="ECO:0000313" key="3">
    <source>
        <dbReference type="EMBL" id="GGD60668.1"/>
    </source>
</evidence>
<evidence type="ECO:0000313" key="4">
    <source>
        <dbReference type="Proteomes" id="UP000612456"/>
    </source>
</evidence>
<dbReference type="AlphaFoldDB" id="A0A916YTQ1"/>
<dbReference type="RefSeq" id="WP_188991104.1">
    <property type="nucleotide sequence ID" value="NZ_BMHP01000001.1"/>
</dbReference>
<keyword evidence="3" id="KW-0449">Lipoprotein</keyword>
<dbReference type="EMBL" id="BMHP01000001">
    <property type="protein sequence ID" value="GGD60668.1"/>
    <property type="molecule type" value="Genomic_DNA"/>
</dbReference>
<organism evidence="3 4">
    <name type="scientific">Paenibacillus nasutitermitis</name>
    <dbReference type="NCBI Taxonomy" id="1652958"/>
    <lineage>
        <taxon>Bacteria</taxon>
        <taxon>Bacillati</taxon>
        <taxon>Bacillota</taxon>
        <taxon>Bacilli</taxon>
        <taxon>Bacillales</taxon>
        <taxon>Paenibacillaceae</taxon>
        <taxon>Paenibacillus</taxon>
    </lineage>
</organism>
<evidence type="ECO:0000256" key="2">
    <source>
        <dbReference type="SAM" id="SignalP"/>
    </source>
</evidence>
<feature type="compositionally biased region" description="Polar residues" evidence="1">
    <location>
        <begin position="28"/>
        <end position="39"/>
    </location>
</feature>
<feature type="signal peptide" evidence="2">
    <location>
        <begin position="1"/>
        <end position="24"/>
    </location>
</feature>
<dbReference type="PANTHER" id="PTHR43649">
    <property type="entry name" value="ARABINOSE-BINDING PROTEIN-RELATED"/>
    <property type="match status" value="1"/>
</dbReference>
<name>A0A916YTQ1_9BACL</name>
<feature type="region of interest" description="Disordered" evidence="1">
    <location>
        <begin position="28"/>
        <end position="48"/>
    </location>
</feature>
<dbReference type="SUPFAM" id="SSF53850">
    <property type="entry name" value="Periplasmic binding protein-like II"/>
    <property type="match status" value="1"/>
</dbReference>
<dbReference type="InterPro" id="IPR050490">
    <property type="entry name" value="Bact_solute-bd_prot1"/>
</dbReference>
<sequence>MFGRKRLIILTMTTVLLASLIAGCSSNETKNGQPSNAEPNSGAPAETANQEPIENEIVDIEFWIGNTGFKGIDKGSPEYNLLAEQTGVGIITPYVEWNGGTDYLNALNVKIASGEIPNLFAPWNGNEAELAKNGALADLTDLLPKYAPNLWKLIPESAWNIVKANDPTGKGRIYWVPGVNTYEKTTGLIRKDWLDKLGLPMPKTQEEYVNVLKAFKEKDPNGNGKADEIPTGGRAEARWMDHLFDMYGVAISEGYPEWDVYEGELTYSAVTPNMKDALAFISKLYKEKLLDQETFLNDKAAWDGKIDAGLVGNYYHWGQASFEHTSKIEQATGVKADYSVLPVIEAPGYEGKGFITTKQVGLPQYVVSAKQDEKQLMASLKFLNALADQSKWFDLYMGVEGMHHQVVDGKKVLLPEDKSTQQLKGANVWDQFGTTDFQERLLLDNATPENKWQYEQSIRNMKELQPFVKVIGGNGLPASVYDDYPDIKNRTLWNEYATKIIIGTYPIEKFDEFVEKWNKSGGEEVTKKAREWYAKVGK</sequence>
<dbReference type="PANTHER" id="PTHR43649:SF12">
    <property type="entry name" value="DIACETYLCHITOBIOSE BINDING PROTEIN DASA"/>
    <property type="match status" value="1"/>
</dbReference>
<accession>A0A916YTQ1</accession>
<proteinExistence type="predicted"/>
<dbReference type="PROSITE" id="PS51257">
    <property type="entry name" value="PROKAR_LIPOPROTEIN"/>
    <property type="match status" value="1"/>
</dbReference>
<dbReference type="Proteomes" id="UP000612456">
    <property type="component" value="Unassembled WGS sequence"/>
</dbReference>
<comment type="caution">
    <text evidence="3">The sequence shown here is derived from an EMBL/GenBank/DDBJ whole genome shotgun (WGS) entry which is preliminary data.</text>
</comment>
<reference evidence="3" key="1">
    <citation type="journal article" date="2014" name="Int. J. Syst. Evol. Microbiol.">
        <title>Complete genome sequence of Corynebacterium casei LMG S-19264T (=DSM 44701T), isolated from a smear-ripened cheese.</title>
        <authorList>
            <consortium name="US DOE Joint Genome Institute (JGI-PGF)"/>
            <person name="Walter F."/>
            <person name="Albersmeier A."/>
            <person name="Kalinowski J."/>
            <person name="Ruckert C."/>
        </authorList>
    </citation>
    <scope>NUCLEOTIDE SEQUENCE</scope>
    <source>
        <strain evidence="3">CGMCC 1.15178</strain>
    </source>
</reference>
<reference evidence="3" key="2">
    <citation type="submission" date="2020-09" db="EMBL/GenBank/DDBJ databases">
        <authorList>
            <person name="Sun Q."/>
            <person name="Zhou Y."/>
        </authorList>
    </citation>
    <scope>NUCLEOTIDE SEQUENCE</scope>
    <source>
        <strain evidence="3">CGMCC 1.15178</strain>
    </source>
</reference>
<evidence type="ECO:0000256" key="1">
    <source>
        <dbReference type="SAM" id="MobiDB-lite"/>
    </source>
</evidence>
<keyword evidence="2" id="KW-0732">Signal</keyword>